<gene>
    <name evidence="2" type="ORF">BDV37DRAFT_21222</name>
</gene>
<accession>A0A5N7CXW7</accession>
<proteinExistence type="predicted"/>
<feature type="region of interest" description="Disordered" evidence="1">
    <location>
        <begin position="1"/>
        <end position="26"/>
    </location>
</feature>
<feature type="region of interest" description="Disordered" evidence="1">
    <location>
        <begin position="131"/>
        <end position="153"/>
    </location>
</feature>
<dbReference type="Proteomes" id="UP000325579">
    <property type="component" value="Unassembled WGS sequence"/>
</dbReference>
<feature type="compositionally biased region" description="Basic and acidic residues" evidence="1">
    <location>
        <begin position="143"/>
        <end position="153"/>
    </location>
</feature>
<name>A0A5N7CXW7_9EURO</name>
<evidence type="ECO:0000313" key="3">
    <source>
        <dbReference type="Proteomes" id="UP000325579"/>
    </source>
</evidence>
<reference evidence="2 3" key="1">
    <citation type="submission" date="2019-04" db="EMBL/GenBank/DDBJ databases">
        <authorList>
            <consortium name="DOE Joint Genome Institute"/>
            <person name="Mondo S."/>
            <person name="Kjaerbolling I."/>
            <person name="Vesth T."/>
            <person name="Frisvad J.C."/>
            <person name="Nybo J.L."/>
            <person name="Theobald S."/>
            <person name="Kildgaard S."/>
            <person name="Isbrandt T."/>
            <person name="Kuo A."/>
            <person name="Sato A."/>
            <person name="Lyhne E.K."/>
            <person name="Kogle M.E."/>
            <person name="Wiebenga A."/>
            <person name="Kun R.S."/>
            <person name="Lubbers R.J."/>
            <person name="Makela M.R."/>
            <person name="Barry K."/>
            <person name="Chovatia M."/>
            <person name="Clum A."/>
            <person name="Daum C."/>
            <person name="Haridas S."/>
            <person name="He G."/>
            <person name="LaButti K."/>
            <person name="Lipzen A."/>
            <person name="Riley R."/>
            <person name="Salamov A."/>
            <person name="Simmons B.A."/>
            <person name="Magnuson J.K."/>
            <person name="Henrissat B."/>
            <person name="Mortensen U.H."/>
            <person name="Larsen T.O."/>
            <person name="Devries R.P."/>
            <person name="Grigoriev I.V."/>
            <person name="Machida M."/>
            <person name="Baker S.E."/>
            <person name="Andersen M.R."/>
            <person name="Cantor M.N."/>
            <person name="Hua S.X."/>
        </authorList>
    </citation>
    <scope>NUCLEOTIDE SEQUENCE [LARGE SCALE GENOMIC DNA]</scope>
    <source>
        <strain evidence="2 3">CBS 119388</strain>
    </source>
</reference>
<evidence type="ECO:0000313" key="2">
    <source>
        <dbReference type="EMBL" id="KAE8398789.1"/>
    </source>
</evidence>
<dbReference type="AlphaFoldDB" id="A0A5N7CXW7"/>
<dbReference type="RefSeq" id="XP_031936108.1">
    <property type="nucleotide sequence ID" value="XM_032080029.1"/>
</dbReference>
<keyword evidence="3" id="KW-1185">Reference proteome</keyword>
<protein>
    <submittedName>
        <fullName evidence="2">Uncharacterized protein</fullName>
    </submittedName>
</protein>
<dbReference type="OrthoDB" id="10620580at2759"/>
<sequence length="153" mass="16865">MNPPGERPDWKVSPGPEGGKFGLSTMGRLKVPSSGLLFLDGRDSDLTEERPSFPLAPPTHNLANPPFGTIYDFMGEQSHETLFTEPVVIVRKVTMRLGGAPALTPQPLDSIDEEHGRNGLFCLTDRLNESQKRCATRSNHPRMGYDDGTHRVP</sequence>
<dbReference type="GeneID" id="43664720"/>
<organism evidence="2 3">
    <name type="scientific">Aspergillus pseudonomiae</name>
    <dbReference type="NCBI Taxonomy" id="1506151"/>
    <lineage>
        <taxon>Eukaryota</taxon>
        <taxon>Fungi</taxon>
        <taxon>Dikarya</taxon>
        <taxon>Ascomycota</taxon>
        <taxon>Pezizomycotina</taxon>
        <taxon>Eurotiomycetes</taxon>
        <taxon>Eurotiomycetidae</taxon>
        <taxon>Eurotiales</taxon>
        <taxon>Aspergillaceae</taxon>
        <taxon>Aspergillus</taxon>
        <taxon>Aspergillus subgen. Circumdati</taxon>
    </lineage>
</organism>
<feature type="compositionally biased region" description="Basic and acidic residues" evidence="1">
    <location>
        <begin position="1"/>
        <end position="10"/>
    </location>
</feature>
<evidence type="ECO:0000256" key="1">
    <source>
        <dbReference type="SAM" id="MobiDB-lite"/>
    </source>
</evidence>
<dbReference type="EMBL" id="ML736848">
    <property type="protein sequence ID" value="KAE8398789.1"/>
    <property type="molecule type" value="Genomic_DNA"/>
</dbReference>